<evidence type="ECO:0000259" key="9">
    <source>
        <dbReference type="PROSITE" id="PS50885"/>
    </source>
</evidence>
<sequence length="698" mass="73251">MNLRIGTVLPLVIAALALMGVAATGYASLQAYRDRHAADAFVDLNGVSRLLLQSAGQWALERGMTNAALRSPEVTAADRRSEIVKLRISSDQTFRDAARRLRAMSEFNVAGPRIDAAERALQNVEDLRRRVDENLARPAAARNADIVNGFVPAVTELIELTSIRLRLILETLATPPSSTMSRLVGLRHLAAEMAEKAGRERAFLGGAIGSGSRMTPEELSRIAGFRGYVELAWGTIAPLAERADVPGDVAGAIKGVEQDYFRIYDATRKGVLAAAASGDYRISGNDYFASATTGINAILRLSDAIGAAADIEATGQAAKATSNLIVAGLILASCVALVLLSFWIAFSRIVRPLSALTRAMGELAAGNFAVALPGLDRKDEVGDMAHAVERFKIVAEQKARDEAETKARQDRIAAEQRKTEMHRLADQFEAAIGEIVDTVSSASTELEASASTLNATAGRAKELAVVVAAASEEASANVQSVASATEELSSSVNEIGRRVQDTARMANTAVDQAGRTNERIGELSRAAAKIGDVVALIDSIAGQTNLLALNATIEAARAGEAGRGFAVVASEVKALAEQTAKATGEIGQQVSGMQSATQESVDAIRDIGGTITQLAEIASAIAAAVEEQGAATQEIARNVQQAAQGTQQVSSNVGDVEHGAAETGAASTQVLSAAQMLSRDSNRLKTEVSRFLTNVRAA</sequence>
<dbReference type="PROSITE" id="PS50111">
    <property type="entry name" value="CHEMOTAXIS_TRANSDUC_2"/>
    <property type="match status" value="1"/>
</dbReference>
<evidence type="ECO:0000259" key="7">
    <source>
        <dbReference type="PROSITE" id="PS50111"/>
    </source>
</evidence>
<evidence type="ECO:0000256" key="2">
    <source>
        <dbReference type="ARBA" id="ARBA00022519"/>
    </source>
</evidence>
<dbReference type="Proteomes" id="UP000325641">
    <property type="component" value="Chromosome"/>
</dbReference>
<dbReference type="InterPro" id="IPR000727">
    <property type="entry name" value="T_SNARE_dom"/>
</dbReference>
<comment type="similarity">
    <text evidence="4">Belongs to the methyl-accepting chemotaxis (MCP) protein family.</text>
</comment>
<dbReference type="Gene3D" id="1.10.8.500">
    <property type="entry name" value="HAMP domain in histidine kinase"/>
    <property type="match status" value="1"/>
</dbReference>
<dbReference type="SMART" id="SM00283">
    <property type="entry name" value="MA"/>
    <property type="match status" value="1"/>
</dbReference>
<keyword evidence="6" id="KW-0472">Membrane</keyword>
<feature type="domain" description="HAMP" evidence="9">
    <location>
        <begin position="347"/>
        <end position="400"/>
    </location>
</feature>
<keyword evidence="3 5" id="KW-0807">Transducer</keyword>
<evidence type="ECO:0000256" key="5">
    <source>
        <dbReference type="PROSITE-ProRule" id="PRU00284"/>
    </source>
</evidence>
<comment type="subcellular location">
    <subcellularLocation>
        <location evidence="1">Cell inner membrane</location>
        <topology evidence="1">Multi-pass membrane protein</topology>
    </subcellularLocation>
</comment>
<dbReference type="KEGG" id="bbet:F8237_05425"/>
<proteinExistence type="inferred from homology"/>
<dbReference type="PROSITE" id="PS50192">
    <property type="entry name" value="T_SNARE"/>
    <property type="match status" value="1"/>
</dbReference>
<dbReference type="InterPro" id="IPR004089">
    <property type="entry name" value="MCPsignal_dom"/>
</dbReference>
<evidence type="ECO:0000256" key="3">
    <source>
        <dbReference type="ARBA" id="ARBA00023224"/>
    </source>
</evidence>
<dbReference type="PANTHER" id="PTHR32089:SF112">
    <property type="entry name" value="LYSOZYME-LIKE PROTEIN-RELATED"/>
    <property type="match status" value="1"/>
</dbReference>
<name>A0A5P6P104_9BRAD</name>
<reference evidence="11" key="1">
    <citation type="submission" date="2019-10" db="EMBL/GenBank/DDBJ databases">
        <title>Complete Genome Sequence of Bradyrhizobium betae type strain PL7HG1T.</title>
        <authorList>
            <person name="Bromfield E.S.P."/>
            <person name="Cloutier S."/>
        </authorList>
    </citation>
    <scope>NUCLEOTIDE SEQUENCE [LARGE SCALE GENOMIC DNA]</scope>
    <source>
        <strain evidence="11">PL7HG1</strain>
    </source>
</reference>
<evidence type="ECO:0000256" key="6">
    <source>
        <dbReference type="SAM" id="Phobius"/>
    </source>
</evidence>
<dbReference type="EMBL" id="CP044543">
    <property type="protein sequence ID" value="QFI71866.1"/>
    <property type="molecule type" value="Genomic_DNA"/>
</dbReference>
<evidence type="ECO:0000313" key="10">
    <source>
        <dbReference type="EMBL" id="QFI71866.1"/>
    </source>
</evidence>
<dbReference type="PROSITE" id="PS50885">
    <property type="entry name" value="HAMP"/>
    <property type="match status" value="1"/>
</dbReference>
<feature type="domain" description="T-SNARE coiled-coil homology" evidence="8">
    <location>
        <begin position="594"/>
        <end position="656"/>
    </location>
</feature>
<keyword evidence="6" id="KW-0812">Transmembrane</keyword>
<dbReference type="RefSeq" id="WP_151642758.1">
    <property type="nucleotide sequence ID" value="NZ_CP044543.1"/>
</dbReference>
<evidence type="ECO:0000313" key="11">
    <source>
        <dbReference type="Proteomes" id="UP000325641"/>
    </source>
</evidence>
<organism evidence="10 11">
    <name type="scientific">Bradyrhizobium betae</name>
    <dbReference type="NCBI Taxonomy" id="244734"/>
    <lineage>
        <taxon>Bacteria</taxon>
        <taxon>Pseudomonadati</taxon>
        <taxon>Pseudomonadota</taxon>
        <taxon>Alphaproteobacteria</taxon>
        <taxon>Hyphomicrobiales</taxon>
        <taxon>Nitrobacteraceae</taxon>
        <taxon>Bradyrhizobium</taxon>
    </lineage>
</organism>
<dbReference type="Pfam" id="PF00015">
    <property type="entry name" value="MCPsignal"/>
    <property type="match status" value="1"/>
</dbReference>
<feature type="transmembrane region" description="Helical" evidence="6">
    <location>
        <begin position="324"/>
        <end position="346"/>
    </location>
</feature>
<dbReference type="Pfam" id="PF00672">
    <property type="entry name" value="HAMP"/>
    <property type="match status" value="1"/>
</dbReference>
<dbReference type="SMART" id="SM00304">
    <property type="entry name" value="HAMP"/>
    <property type="match status" value="2"/>
</dbReference>
<dbReference type="AlphaFoldDB" id="A0A5P6P104"/>
<feature type="domain" description="Methyl-accepting transducer" evidence="7">
    <location>
        <begin position="424"/>
        <end position="664"/>
    </location>
</feature>
<dbReference type="OrthoDB" id="3289104at2"/>
<dbReference type="GO" id="GO:0007165">
    <property type="term" value="P:signal transduction"/>
    <property type="evidence" value="ECO:0007669"/>
    <property type="project" value="UniProtKB-KW"/>
</dbReference>
<accession>A0A5P6P104</accession>
<protein>
    <submittedName>
        <fullName evidence="10">HAMP domain-containing protein</fullName>
    </submittedName>
</protein>
<dbReference type="SUPFAM" id="SSF158472">
    <property type="entry name" value="HAMP domain-like"/>
    <property type="match status" value="1"/>
</dbReference>
<dbReference type="PANTHER" id="PTHR32089">
    <property type="entry name" value="METHYL-ACCEPTING CHEMOTAXIS PROTEIN MCPB"/>
    <property type="match status" value="1"/>
</dbReference>
<keyword evidence="2" id="KW-1003">Cell membrane</keyword>
<dbReference type="InterPro" id="IPR003660">
    <property type="entry name" value="HAMP_dom"/>
</dbReference>
<evidence type="ECO:0000259" key="8">
    <source>
        <dbReference type="PROSITE" id="PS50192"/>
    </source>
</evidence>
<keyword evidence="6" id="KW-1133">Transmembrane helix</keyword>
<dbReference type="SUPFAM" id="SSF58104">
    <property type="entry name" value="Methyl-accepting chemotaxis protein (MCP) signaling domain"/>
    <property type="match status" value="1"/>
</dbReference>
<evidence type="ECO:0000256" key="1">
    <source>
        <dbReference type="ARBA" id="ARBA00004429"/>
    </source>
</evidence>
<gene>
    <name evidence="10" type="ORF">F8237_05425</name>
</gene>
<dbReference type="Gene3D" id="1.10.287.950">
    <property type="entry name" value="Methyl-accepting chemotaxis protein"/>
    <property type="match status" value="1"/>
</dbReference>
<evidence type="ECO:0000256" key="4">
    <source>
        <dbReference type="ARBA" id="ARBA00029447"/>
    </source>
</evidence>
<dbReference type="CDD" id="cd06225">
    <property type="entry name" value="HAMP"/>
    <property type="match status" value="1"/>
</dbReference>
<dbReference type="GO" id="GO:0005886">
    <property type="term" value="C:plasma membrane"/>
    <property type="evidence" value="ECO:0007669"/>
    <property type="project" value="UniProtKB-SubCell"/>
</dbReference>
<keyword evidence="2" id="KW-0997">Cell inner membrane</keyword>